<keyword evidence="2" id="KW-1185">Reference proteome</keyword>
<name>A0A8J7K0E0_9NEIS</name>
<protein>
    <submittedName>
        <fullName evidence="1">YecA family protein</fullName>
    </submittedName>
</protein>
<dbReference type="NCBIfam" id="TIGR02292">
    <property type="entry name" value="ygfB_yecA"/>
    <property type="match status" value="1"/>
</dbReference>
<gene>
    <name evidence="1" type="ORF">INR99_00765</name>
</gene>
<organism evidence="1 2">
    <name type="scientific">Chitinilyticum piscinae</name>
    <dbReference type="NCBI Taxonomy" id="2866724"/>
    <lineage>
        <taxon>Bacteria</taxon>
        <taxon>Pseudomonadati</taxon>
        <taxon>Pseudomonadota</taxon>
        <taxon>Betaproteobacteria</taxon>
        <taxon>Neisseriales</taxon>
        <taxon>Chitinibacteraceae</taxon>
        <taxon>Chitinilyticum</taxon>
    </lineage>
</organism>
<comment type="caution">
    <text evidence="1">The sequence shown here is derived from an EMBL/GenBank/DDBJ whole genome shotgun (WGS) entry which is preliminary data.</text>
</comment>
<dbReference type="EMBL" id="JADFUA010000001">
    <property type="protein sequence ID" value="MBE9607871.1"/>
    <property type="molecule type" value="Genomic_DNA"/>
</dbReference>
<accession>A0A8J7K0E0</accession>
<reference evidence="1 2" key="1">
    <citation type="submission" date="2020-10" db="EMBL/GenBank/DDBJ databases">
        <title>The genome sequence of Chitinilyticum litopenaei 4Y14.</title>
        <authorList>
            <person name="Liu Y."/>
        </authorList>
    </citation>
    <scope>NUCLEOTIDE SEQUENCE [LARGE SCALE GENOMIC DNA]</scope>
    <source>
        <strain evidence="1 2">4Y14</strain>
    </source>
</reference>
<dbReference type="InterPro" id="IPR011978">
    <property type="entry name" value="YgfB-like"/>
</dbReference>
<dbReference type="Gene3D" id="1.20.120.740">
    <property type="entry name" value="YgfB uncharacterised protein family UPF0149, PF03695"/>
    <property type="match status" value="1"/>
</dbReference>
<sequence>MAKGFSAATLQPLTDAELDRLAEFLESEAAPEESMDLSMLHGFLTALLLYPKSPDAGEWLPQVWGDNGERPRYASAAEQNDIEDLILRLYNQLADELASEEAFEPMLYLDEERNLDITRPWCYGFTLGVGLAGDAWADALDDEDLAPLLSPLFDCADDEAREEMGGDEEELARFEHEVAQLLPEAIPALRAWWIDQIPPIALQPRRPGRRH</sequence>
<evidence type="ECO:0000313" key="1">
    <source>
        <dbReference type="EMBL" id="MBE9607871.1"/>
    </source>
</evidence>
<proteinExistence type="predicted"/>
<evidence type="ECO:0000313" key="2">
    <source>
        <dbReference type="Proteomes" id="UP000604481"/>
    </source>
</evidence>
<dbReference type="Pfam" id="PF03695">
    <property type="entry name" value="UPF0149"/>
    <property type="match status" value="1"/>
</dbReference>
<dbReference type="SUPFAM" id="SSF101327">
    <property type="entry name" value="YgfB-like"/>
    <property type="match status" value="1"/>
</dbReference>
<dbReference type="AlphaFoldDB" id="A0A8J7K0E0"/>
<dbReference type="Proteomes" id="UP000604481">
    <property type="component" value="Unassembled WGS sequence"/>
</dbReference>
<dbReference type="InterPro" id="IPR036255">
    <property type="entry name" value="YgfB-like_sf"/>
</dbReference>
<dbReference type="RefSeq" id="WP_194114382.1">
    <property type="nucleotide sequence ID" value="NZ_JADFUA010000001.1"/>
</dbReference>